<keyword evidence="1" id="KW-1133">Transmembrane helix</keyword>
<sequence length="85" mass="8999">MGKTLLRFGALPKNGLGSLFGHFALAMLVDMVLACLYPLLASLSRGLLTPICAAFAVLLIGRLMANVPSGHYFPWAVPLLAMGQV</sequence>
<gene>
    <name evidence="2" type="ORF">FC83_GL001963</name>
</gene>
<name>X0PMF7_9LACO</name>
<keyword evidence="1" id="KW-0812">Transmembrane</keyword>
<evidence type="ECO:0000256" key="1">
    <source>
        <dbReference type="SAM" id="Phobius"/>
    </source>
</evidence>
<protein>
    <submittedName>
        <fullName evidence="2">Uncharacterized protein</fullName>
    </submittedName>
</protein>
<feature type="transmembrane region" description="Helical" evidence="1">
    <location>
        <begin position="47"/>
        <end position="65"/>
    </location>
</feature>
<dbReference type="STRING" id="1423734.FC83_GL001963"/>
<keyword evidence="3" id="KW-1185">Reference proteome</keyword>
<dbReference type="EMBL" id="AZGA01000020">
    <property type="protein sequence ID" value="KRM34826.1"/>
    <property type="molecule type" value="Genomic_DNA"/>
</dbReference>
<comment type="caution">
    <text evidence="2">The sequence shown here is derived from an EMBL/GenBank/DDBJ whole genome shotgun (WGS) entry which is preliminary data.</text>
</comment>
<feature type="transmembrane region" description="Helical" evidence="1">
    <location>
        <begin position="20"/>
        <end position="40"/>
    </location>
</feature>
<keyword evidence="1" id="KW-0472">Membrane</keyword>
<dbReference type="AlphaFoldDB" id="X0PMF7"/>
<evidence type="ECO:0000313" key="2">
    <source>
        <dbReference type="EMBL" id="KRM34826.1"/>
    </source>
</evidence>
<proteinExistence type="predicted"/>
<reference evidence="2 3" key="1">
    <citation type="journal article" date="2015" name="Genome Announc.">
        <title>Expanding the biotechnology potential of lactobacilli through comparative genomics of 213 strains and associated genera.</title>
        <authorList>
            <person name="Sun Z."/>
            <person name="Harris H.M."/>
            <person name="McCann A."/>
            <person name="Guo C."/>
            <person name="Argimon S."/>
            <person name="Zhang W."/>
            <person name="Yang X."/>
            <person name="Jeffery I.B."/>
            <person name="Cooney J.C."/>
            <person name="Kagawa T.F."/>
            <person name="Liu W."/>
            <person name="Song Y."/>
            <person name="Salvetti E."/>
            <person name="Wrobel A."/>
            <person name="Rasinkangas P."/>
            <person name="Parkhill J."/>
            <person name="Rea M.C."/>
            <person name="O'Sullivan O."/>
            <person name="Ritari J."/>
            <person name="Douillard F.P."/>
            <person name="Paul Ross R."/>
            <person name="Yang R."/>
            <person name="Briner A.E."/>
            <person name="Felis G.E."/>
            <person name="de Vos W.M."/>
            <person name="Barrangou R."/>
            <person name="Klaenhammer T.R."/>
            <person name="Caufield P.W."/>
            <person name="Cui Y."/>
            <person name="Zhang H."/>
            <person name="O'Toole P.W."/>
        </authorList>
    </citation>
    <scope>NUCLEOTIDE SEQUENCE [LARGE SCALE GENOMIC DNA]</scope>
    <source>
        <strain evidence="2 3">DSM 18527</strain>
    </source>
</reference>
<dbReference type="RefSeq" id="WP_035451124.1">
    <property type="nucleotide sequence ID" value="NZ_AZGA01000020.1"/>
</dbReference>
<evidence type="ECO:0000313" key="3">
    <source>
        <dbReference type="Proteomes" id="UP000051236"/>
    </source>
</evidence>
<dbReference type="PATRIC" id="fig|1423734.3.peg.1987"/>
<dbReference type="Proteomes" id="UP000051236">
    <property type="component" value="Unassembled WGS sequence"/>
</dbReference>
<accession>X0PMF7</accession>
<organism evidence="2 3">
    <name type="scientific">Agrilactobacillus composti DSM 18527 = JCM 14202</name>
    <dbReference type="NCBI Taxonomy" id="1423734"/>
    <lineage>
        <taxon>Bacteria</taxon>
        <taxon>Bacillati</taxon>
        <taxon>Bacillota</taxon>
        <taxon>Bacilli</taxon>
        <taxon>Lactobacillales</taxon>
        <taxon>Lactobacillaceae</taxon>
        <taxon>Agrilactobacillus</taxon>
    </lineage>
</organism>